<reference evidence="1 2" key="1">
    <citation type="journal article" date="2007" name="Nat. Biotechnol.">
        <title>Complete genome sequence of the myxobacterium Sorangium cellulosum.</title>
        <authorList>
            <person name="Schneiker S."/>
            <person name="Perlova O."/>
            <person name="Kaiser O."/>
            <person name="Gerth K."/>
            <person name="Alici A."/>
            <person name="Altmeyer M.O."/>
            <person name="Bartels D."/>
            <person name="Bekel T."/>
            <person name="Beyer S."/>
            <person name="Bode E."/>
            <person name="Bode H.B."/>
            <person name="Bolten C.J."/>
            <person name="Choudhuri J.V."/>
            <person name="Doss S."/>
            <person name="Elnakady Y.A."/>
            <person name="Frank B."/>
            <person name="Gaigalat L."/>
            <person name="Goesmann A."/>
            <person name="Groeger C."/>
            <person name="Gross F."/>
            <person name="Jelsbak L."/>
            <person name="Jelsbak L."/>
            <person name="Kalinowski J."/>
            <person name="Kegler C."/>
            <person name="Knauber T."/>
            <person name="Konietzny S."/>
            <person name="Kopp M."/>
            <person name="Krause L."/>
            <person name="Krug D."/>
            <person name="Linke B."/>
            <person name="Mahmud T."/>
            <person name="Martinez-Arias R."/>
            <person name="McHardy A.C."/>
            <person name="Merai M."/>
            <person name="Meyer F."/>
            <person name="Mormann S."/>
            <person name="Munoz-Dorado J."/>
            <person name="Perez J."/>
            <person name="Pradella S."/>
            <person name="Rachid S."/>
            <person name="Raddatz G."/>
            <person name="Rosenau F."/>
            <person name="Rueckert C."/>
            <person name="Sasse F."/>
            <person name="Scharfe M."/>
            <person name="Schuster S.C."/>
            <person name="Suen G."/>
            <person name="Treuner-Lange A."/>
            <person name="Velicer G.J."/>
            <person name="Vorholter F.-J."/>
            <person name="Weissman K.J."/>
            <person name="Welch R.D."/>
            <person name="Wenzel S.C."/>
            <person name="Whitworth D.E."/>
            <person name="Wilhelm S."/>
            <person name="Wittmann C."/>
            <person name="Bloecker H."/>
            <person name="Puehler A."/>
            <person name="Mueller R."/>
        </authorList>
    </citation>
    <scope>NUCLEOTIDE SEQUENCE [LARGE SCALE GENOMIC DNA]</scope>
    <source>
        <strain evidence="2">So ce56</strain>
    </source>
</reference>
<evidence type="ECO:0000313" key="2">
    <source>
        <dbReference type="Proteomes" id="UP000002139"/>
    </source>
</evidence>
<protein>
    <submittedName>
        <fullName evidence="1">Uncharacterized protein</fullName>
    </submittedName>
</protein>
<dbReference type="Proteomes" id="UP000002139">
    <property type="component" value="Chromosome"/>
</dbReference>
<evidence type="ECO:0000313" key="1">
    <source>
        <dbReference type="EMBL" id="CAN94723.1"/>
    </source>
</evidence>
<gene>
    <name evidence="1" type="ordered locus">sce4560</name>
</gene>
<organism evidence="1 2">
    <name type="scientific">Sorangium cellulosum (strain So ce56)</name>
    <name type="common">Polyangium cellulosum (strain So ce56)</name>
    <dbReference type="NCBI Taxonomy" id="448385"/>
    <lineage>
        <taxon>Bacteria</taxon>
        <taxon>Pseudomonadati</taxon>
        <taxon>Myxococcota</taxon>
        <taxon>Polyangia</taxon>
        <taxon>Polyangiales</taxon>
        <taxon>Polyangiaceae</taxon>
        <taxon>Sorangium</taxon>
    </lineage>
</organism>
<dbReference type="HOGENOM" id="CLU_993583_0_0_7"/>
<sequence>MSRGVRRAGEGVGAAAGVLETLRGCGDGRLADGFGALLEVGPRLGGQRALCLFEEGSVALGALDLAEGCAEIAEQKGGGEERPAILQAGEEPQLKLQCDCLTKASVYPPAYVQRALCEDQRLVRSADSRGCACEVAVNSLLANLIPDLAMAGEHLQEALKGFPGLAGRERQETEALKAVGLPEAIANLAKDGQSEGVGGASGIQVVDAHVEVAEALQAVGLPEAIANLAKDGQSEGVGGASGIQVIDAHVEVAEALQAGGLAKAILGASRDLQAMLVCLP</sequence>
<dbReference type="EMBL" id="AM746676">
    <property type="protein sequence ID" value="CAN94723.1"/>
    <property type="molecule type" value="Genomic_DNA"/>
</dbReference>
<dbReference type="KEGG" id="scl:sce4560"/>
<keyword evidence="2" id="KW-1185">Reference proteome</keyword>
<name>A9F962_SORC5</name>
<dbReference type="AlphaFoldDB" id="A9F962"/>
<accession>A9F962</accession>
<proteinExistence type="predicted"/>